<dbReference type="InterPro" id="IPR019545">
    <property type="entry name" value="DM13_domain"/>
</dbReference>
<dbReference type="PROSITE" id="PS51549">
    <property type="entry name" value="DM13"/>
    <property type="match status" value="1"/>
</dbReference>
<name>A0A4U1BBW4_9GAMM</name>
<evidence type="ECO:0000313" key="3">
    <source>
        <dbReference type="Proteomes" id="UP000305674"/>
    </source>
</evidence>
<dbReference type="EMBL" id="SWCI01000009">
    <property type="protein sequence ID" value="TKB48133.1"/>
    <property type="molecule type" value="Genomic_DNA"/>
</dbReference>
<gene>
    <name evidence="2" type="ORF">FCL40_13470</name>
</gene>
<accession>A0A4U1BBW4</accession>
<keyword evidence="3" id="KW-1185">Reference proteome</keyword>
<sequence>MTMRTALLTLSHLLTLAAGVMLGLYLLPILAQPAPVPEWALQRLRNQAVFRGEFRRGLEGSDLLHWGEGTLYLSPKGITLEGELAPGPTYRLYLSPQFVDTEAGFLDHRHKMVDVGRVARFRNFMLTLPEGIRLEEYTTAIIWCESFGQFISAARYRKGA</sequence>
<feature type="domain" description="DM13" evidence="1">
    <location>
        <begin position="52"/>
        <end position="157"/>
    </location>
</feature>
<organism evidence="2 3">
    <name type="scientific">Ferrimonas sediminicola</name>
    <dbReference type="NCBI Taxonomy" id="2569538"/>
    <lineage>
        <taxon>Bacteria</taxon>
        <taxon>Pseudomonadati</taxon>
        <taxon>Pseudomonadota</taxon>
        <taxon>Gammaproteobacteria</taxon>
        <taxon>Alteromonadales</taxon>
        <taxon>Ferrimonadaceae</taxon>
        <taxon>Ferrimonas</taxon>
    </lineage>
</organism>
<dbReference type="Proteomes" id="UP000305674">
    <property type="component" value="Unassembled WGS sequence"/>
</dbReference>
<protein>
    <recommendedName>
        <fullName evidence="1">DM13 domain-containing protein</fullName>
    </recommendedName>
</protein>
<dbReference type="Pfam" id="PF10517">
    <property type="entry name" value="DM13"/>
    <property type="match status" value="1"/>
</dbReference>
<evidence type="ECO:0000259" key="1">
    <source>
        <dbReference type="PROSITE" id="PS51549"/>
    </source>
</evidence>
<comment type="caution">
    <text evidence="2">The sequence shown here is derived from an EMBL/GenBank/DDBJ whole genome shotgun (WGS) entry which is preliminary data.</text>
</comment>
<evidence type="ECO:0000313" key="2">
    <source>
        <dbReference type="EMBL" id="TKB48133.1"/>
    </source>
</evidence>
<proteinExistence type="predicted"/>
<dbReference type="AlphaFoldDB" id="A0A4U1BBW4"/>
<reference evidence="2 3" key="1">
    <citation type="submission" date="2019-04" db="EMBL/GenBank/DDBJ databases">
        <authorList>
            <person name="Hwang J.C."/>
        </authorList>
    </citation>
    <scope>NUCLEOTIDE SEQUENCE [LARGE SCALE GENOMIC DNA]</scope>
    <source>
        <strain evidence="2 3">IMCC35001</strain>
    </source>
</reference>
<dbReference type="OrthoDB" id="6106486at2"/>